<feature type="domain" description="PKD" evidence="6">
    <location>
        <begin position="151"/>
        <end position="233"/>
    </location>
</feature>
<evidence type="ECO:0000256" key="1">
    <source>
        <dbReference type="ARBA" id="ARBA00004141"/>
    </source>
</evidence>
<dbReference type="EMBL" id="BJYT01000005">
    <property type="protein sequence ID" value="GEO09138.1"/>
    <property type="molecule type" value="Genomic_DNA"/>
</dbReference>
<dbReference type="PROSITE" id="PS50093">
    <property type="entry name" value="PKD"/>
    <property type="match status" value="15"/>
</dbReference>
<keyword evidence="3" id="KW-0677">Repeat</keyword>
<feature type="domain" description="PKD" evidence="6">
    <location>
        <begin position="339"/>
        <end position="377"/>
    </location>
</feature>
<dbReference type="GO" id="GO:0005261">
    <property type="term" value="F:monoatomic cation channel activity"/>
    <property type="evidence" value="ECO:0007669"/>
    <property type="project" value="TreeGrafter"/>
</dbReference>
<evidence type="ECO:0000256" key="4">
    <source>
        <dbReference type="ARBA" id="ARBA00022989"/>
    </source>
</evidence>
<dbReference type="Pfam" id="PF13585">
    <property type="entry name" value="CHU_C"/>
    <property type="match status" value="1"/>
</dbReference>
<keyword evidence="4" id="KW-1133">Transmembrane helix</keyword>
<keyword evidence="8" id="KW-1185">Reference proteome</keyword>
<feature type="domain" description="PKD" evidence="6">
    <location>
        <begin position="507"/>
        <end position="550"/>
    </location>
</feature>
<evidence type="ECO:0000256" key="2">
    <source>
        <dbReference type="ARBA" id="ARBA00022692"/>
    </source>
</evidence>
<feature type="domain" description="PKD" evidence="6">
    <location>
        <begin position="675"/>
        <end position="710"/>
    </location>
</feature>
<dbReference type="CDD" id="cd00146">
    <property type="entry name" value="PKD"/>
    <property type="match status" value="12"/>
</dbReference>
<reference evidence="7 8" key="1">
    <citation type="submission" date="2019-07" db="EMBL/GenBank/DDBJ databases">
        <title>Whole genome shotgun sequence of Segetibacter aerophilus NBRC 106135.</title>
        <authorList>
            <person name="Hosoyama A."/>
            <person name="Uohara A."/>
            <person name="Ohji S."/>
            <person name="Ichikawa N."/>
        </authorList>
    </citation>
    <scope>NUCLEOTIDE SEQUENCE [LARGE SCALE GENOMIC DNA]</scope>
    <source>
        <strain evidence="7 8">NBRC 106135</strain>
    </source>
</reference>
<feature type="domain" description="PKD" evidence="6">
    <location>
        <begin position="1081"/>
        <end position="1130"/>
    </location>
</feature>
<proteinExistence type="predicted"/>
<evidence type="ECO:0000313" key="7">
    <source>
        <dbReference type="EMBL" id="GEO09138.1"/>
    </source>
</evidence>
<dbReference type="PANTHER" id="PTHR46730">
    <property type="entry name" value="POLYCYSTIN-1"/>
    <property type="match status" value="1"/>
</dbReference>
<accession>A0A512BAZ8</accession>
<dbReference type="InterPro" id="IPR035986">
    <property type="entry name" value="PKD_dom_sf"/>
</dbReference>
<comment type="subcellular location">
    <subcellularLocation>
        <location evidence="1">Membrane</location>
        <topology evidence="1">Multi-pass membrane protein</topology>
    </subcellularLocation>
</comment>
<feature type="domain" description="PKD" evidence="6">
    <location>
        <begin position="1182"/>
        <end position="1228"/>
    </location>
</feature>
<protein>
    <recommendedName>
        <fullName evidence="6">PKD domain-containing protein</fullName>
    </recommendedName>
</protein>
<feature type="domain" description="PKD" evidence="6">
    <location>
        <begin position="1012"/>
        <end position="1068"/>
    </location>
</feature>
<dbReference type="Gene3D" id="2.60.40.10">
    <property type="entry name" value="Immunoglobulins"/>
    <property type="match status" value="15"/>
</dbReference>
<feature type="domain" description="PKD" evidence="6">
    <location>
        <begin position="839"/>
        <end position="886"/>
    </location>
</feature>
<dbReference type="InterPro" id="IPR022409">
    <property type="entry name" value="PKD/Chitinase_dom"/>
</dbReference>
<evidence type="ECO:0000256" key="3">
    <source>
        <dbReference type="ARBA" id="ARBA00022737"/>
    </source>
</evidence>
<dbReference type="Proteomes" id="UP000321513">
    <property type="component" value="Unassembled WGS sequence"/>
</dbReference>
<feature type="domain" description="PKD" evidence="6">
    <location>
        <begin position="87"/>
        <end position="152"/>
    </location>
</feature>
<dbReference type="InterPro" id="IPR026341">
    <property type="entry name" value="T9SS_type_B"/>
</dbReference>
<gene>
    <name evidence="7" type="ORF">SAE01_16340</name>
</gene>
<dbReference type="Pfam" id="PF18911">
    <property type="entry name" value="PKD_4"/>
    <property type="match status" value="15"/>
</dbReference>
<feature type="domain" description="PKD" evidence="6">
    <location>
        <begin position="745"/>
        <end position="797"/>
    </location>
</feature>
<dbReference type="PANTHER" id="PTHR46730:SF1">
    <property type="entry name" value="PLAT DOMAIN-CONTAINING PROTEIN"/>
    <property type="match status" value="1"/>
</dbReference>
<dbReference type="InterPro" id="IPR013783">
    <property type="entry name" value="Ig-like_fold"/>
</dbReference>
<feature type="domain" description="PKD" evidence="6">
    <location>
        <begin position="902"/>
        <end position="968"/>
    </location>
</feature>
<feature type="domain" description="PKD" evidence="6">
    <location>
        <begin position="1233"/>
        <end position="1301"/>
    </location>
</feature>
<comment type="caution">
    <text evidence="7">The sequence shown here is derived from an EMBL/GenBank/DDBJ whole genome shotgun (WGS) entry which is preliminary data.</text>
</comment>
<dbReference type="FunFam" id="2.60.40.10:FF:000270">
    <property type="entry name" value="Cell surface protein"/>
    <property type="match status" value="1"/>
</dbReference>
<evidence type="ECO:0000256" key="5">
    <source>
        <dbReference type="ARBA" id="ARBA00023136"/>
    </source>
</evidence>
<dbReference type="GO" id="GO:0005886">
    <property type="term" value="C:plasma membrane"/>
    <property type="evidence" value="ECO:0007669"/>
    <property type="project" value="TreeGrafter"/>
</dbReference>
<organism evidence="7 8">
    <name type="scientific">Segetibacter aerophilus</name>
    <dbReference type="NCBI Taxonomy" id="670293"/>
    <lineage>
        <taxon>Bacteria</taxon>
        <taxon>Pseudomonadati</taxon>
        <taxon>Bacteroidota</taxon>
        <taxon>Chitinophagia</taxon>
        <taxon>Chitinophagales</taxon>
        <taxon>Chitinophagaceae</taxon>
        <taxon>Segetibacter</taxon>
    </lineage>
</organism>
<evidence type="ECO:0000259" key="6">
    <source>
        <dbReference type="PROSITE" id="PS50093"/>
    </source>
</evidence>
<dbReference type="NCBIfam" id="TIGR04131">
    <property type="entry name" value="Bac_Flav_CTERM"/>
    <property type="match status" value="1"/>
</dbReference>
<feature type="domain" description="PKD" evidence="6">
    <location>
        <begin position="238"/>
        <end position="305"/>
    </location>
</feature>
<keyword evidence="5" id="KW-0472">Membrane</keyword>
<keyword evidence="2" id="KW-0812">Transmembrane</keyword>
<dbReference type="SMART" id="SM00089">
    <property type="entry name" value="PKD"/>
    <property type="match status" value="15"/>
</dbReference>
<feature type="domain" description="PKD" evidence="6">
    <location>
        <begin position="398"/>
        <end position="465"/>
    </location>
</feature>
<name>A0A512BAZ8_9BACT</name>
<dbReference type="GO" id="GO:0006816">
    <property type="term" value="P:calcium ion transport"/>
    <property type="evidence" value="ECO:0007669"/>
    <property type="project" value="TreeGrafter"/>
</dbReference>
<dbReference type="OrthoDB" id="7794186at2"/>
<dbReference type="SUPFAM" id="SSF49299">
    <property type="entry name" value="PKD domain"/>
    <property type="match status" value="15"/>
</dbReference>
<dbReference type="InterPro" id="IPR000601">
    <property type="entry name" value="PKD_dom"/>
</dbReference>
<evidence type="ECO:0000313" key="8">
    <source>
        <dbReference type="Proteomes" id="UP000321513"/>
    </source>
</evidence>
<sequence length="1647" mass="177697">MQRTDIKFFLCSCNLFNLIRDYIEPGLSKGPALYFSKRLSLLSLHIYWKKFLFFLFILFCSVAKGQLVADFTLDIRQGCAPFVVPKFTNLSKGTGLTYLWSFGNGNTSTQLNPGVIYFADGNYTVKLVVRDATGRKDSVVKSNFVTVNKSPAVNFAASRTGGCIPLTVQFTDLSTAGSGNITKWEWDFGDGKTSLLRSPSHTFDVTGNFTITLKVTNSLGCVEVNTKTSYIKVNEIPKANFTSGSATSCNPPVMVNFINTSTGPGIKSYKWNFGDGFVSFDQNPSHNYTTAGNYPVTLIITNENGCVDSIRKPTVIGAVTSRITVPDVICQGAPTSFLNASTPAVASSLWDFGDRTTSSEISPVKSFDVPGSYTVKLVNNFGGCKDSITKRITIIPKPVANFSYNAPPPGCNLPVTASFTSQASSAASYLWDFGDSTNSNASSPTHTYNSYGIFSAKLKVTAINGCSDSIVKPNVVSIIKVKINRFLGLPYAGCVPYQPALSADITTPNPISSYLWNFGGGQTSTEANPIHNYSKAGSYDMYLKVSTATGCTDSFQLKNAVSISDKPKVGFSAAPLSACASESVQFKNLTTGTFTSTKWEFGDGSTSEANDPLYHYADTGHFTVKLIIGNTACYDSLTMKDYVYVKPPIANFGVLFNCDSPLTRRFQNKSVVAKTYEWNFGDGSAVSTDENPTHTFAASGIYYVRLHVTNGDCFDDITDTLEVIGENPDFTVSSSLLCRNNPTVFTAKITNSQNVATYSWDFGDNSNVVTTTSPTIDHNYVIAGTYSPALTITDRLGCTQRVQKPASITIYGPIAKLTHPEGTCINSSLTFLDSSIATANHPITSWMLNYGDGKFDTSKTVYPTFVHTYTGVKNYEVFLVVTDDSGCKDTLFSPGGVNITDPKALFSLKDSISCSNSNIDFSNQSNGFDLSYAWDFGDGQPETVANPSHPFAAEGTYNISLAIKDRYGCTDTLQKLNAIIIQNAKAAFAMSDSNISCPPAQINFSDNSTYATSLKWDFDDGNFSDISNPSHYFLAARDYNIKLTAYGHGACADSLVRTVTVKGPSGTIAYDPIIKCLPALINFTGTAANNDNTYTWDFGDGTAVTTSEPAISHEYTSIGKYLPKLLLIDTKLKCTVSIFGSDSIIVPEIISYMKAPKNLFCDSATLRFFDSSVVRFDQISNYQWSFGDGTTSDEVSPFHNYTAPGIYPVRLTVTTTAGCTDSSTSSFVKIVKSPELEVTGPIAVCINQPAQYSATVKDTSAVRWNWNFGNGASSINPSPPAQVYTTAGSFSINTSVTNTSGCTTSKITPQKVNALPNVSAGVDSAICLGATITLNASGADNYLWTSNTTLSCSTCSTPVATPVNPVVYYSVTGTDAATSCQKTDSVQIKVVQPFKITTTVTDTLCIGESVKLFVTGADTYNWTPAADLNDPTSSTPVATPRSTTTYTVTGHDYLNCFTDVATIPITVYPIPVFNIIEDNITIAIGNSAPIKTKSSADVINWQWFPTTGLSCSNCAETVTTPTNTIVYKAIATNEGGCKAEDRITINVFCNNGNLFVPNTFSPNNDGSNDIFYPRGKGIAGVKSLQIFNRWGSQVFQKTDFAINDPSSGWDGTFNGKPQEPNVFVYQIEVICETGQVFSFKGDVTLIR</sequence>
<feature type="domain" description="PKD" evidence="6">
    <location>
        <begin position="567"/>
        <end position="632"/>
    </location>
</feature>